<evidence type="ECO:0000256" key="4">
    <source>
        <dbReference type="ARBA" id="ARBA00022692"/>
    </source>
</evidence>
<dbReference type="SUPFAM" id="SSF56935">
    <property type="entry name" value="Porins"/>
    <property type="match status" value="1"/>
</dbReference>
<keyword evidence="6 8" id="KW-0472">Membrane</keyword>
<dbReference type="GO" id="GO:0015344">
    <property type="term" value="F:siderophore uptake transmembrane transporter activity"/>
    <property type="evidence" value="ECO:0007669"/>
    <property type="project" value="TreeGrafter"/>
</dbReference>
<dbReference type="AlphaFoldDB" id="C5BIR7"/>
<keyword evidence="5 9" id="KW-0798">TonB box</keyword>
<sequence>MKKCLLASAIAAISTNAFALSGTVVDLDGNPVPNARIEVVGSKTVASSDANGAFNVDEGTSHEIHVTAAGFSHEVLHLDEGVPANLTVRLRRSAIEQVDVIGLPIHASAIESAQPITVLSGEELRNSQAATLGDTLENEVGVHTSFHGNVASTPIIRGLSGPRVLVTQNSLDVSDVSRVGPDHAVSSEVSTAEQVEVLRGPATLFYGSGAIGGVVNVVDKRVPTDSDTYGEYFVSHETVNDQDLASVNLNTGVDKFAVHLDGFWRESDNYKTPVAPDNEPGEDHSHDALEVANSDDESNGYTLGSSFLLDNGYVGISVGKLNRQYGIPGHAHDHGEEEGAAAEPESPERVFADLEQDRYQLISEIQLDNKWLSAINTRIGYTDYTHSEIENGEPSTTFNNKTTEFKLDVMHQPVAHWKGGVVLQYKSSDAQASGEEAFTPPSDSDSLGLAIVEERHFNNLLVQLGARVEQVNVSADEVRLPALEFHVHEEGEHEEEEHEHDGTDVLFAEDLTFNPVSLSAGLVWEFTPGYNAAIAISHAERAPSAAELFSFGAHMGTRSYEVGALFELHDEGEEGHFDVSGADPELETSNNIDLTFRKHEGDFGVILNAFYNQVDNYYYQTATGFFAEGEHEHEHDAGDGDDEAEEEHEHGGDLPVYAFTMKDAELYGFEAQGIWQVTPAFKATVFSDYVHAQLADSHTYIPRTPPMRFGTRFEYQVGNVQSQIGWSHYSNQDDVAPMETSTEGYDWVDASINWTLPLASTDLTVFLKVDNLTDTEARVHTSFLKDLAPKPGRNFRLGLRGTF</sequence>
<keyword evidence="11" id="KW-0732">Signal</keyword>
<dbReference type="HOGENOM" id="CLU_008287_10_1_6"/>
<accession>C5BIR7</accession>
<dbReference type="Gene3D" id="2.40.170.20">
    <property type="entry name" value="TonB-dependent receptor, beta-barrel domain"/>
    <property type="match status" value="1"/>
</dbReference>
<keyword evidence="3 8" id="KW-1134">Transmembrane beta strand</keyword>
<dbReference type="Gene3D" id="2.60.40.1120">
    <property type="entry name" value="Carboxypeptidase-like, regulatory domain"/>
    <property type="match status" value="1"/>
</dbReference>
<feature type="signal peptide" evidence="11">
    <location>
        <begin position="1"/>
        <end position="19"/>
    </location>
</feature>
<evidence type="ECO:0000259" key="12">
    <source>
        <dbReference type="Pfam" id="PF00593"/>
    </source>
</evidence>
<evidence type="ECO:0000256" key="6">
    <source>
        <dbReference type="ARBA" id="ARBA00023136"/>
    </source>
</evidence>
<evidence type="ECO:0000256" key="2">
    <source>
        <dbReference type="ARBA" id="ARBA00022448"/>
    </source>
</evidence>
<keyword evidence="4 8" id="KW-0812">Transmembrane</keyword>
<dbReference type="GO" id="GO:0009279">
    <property type="term" value="C:cell outer membrane"/>
    <property type="evidence" value="ECO:0007669"/>
    <property type="project" value="UniProtKB-SubCell"/>
</dbReference>
<feature type="region of interest" description="Disordered" evidence="10">
    <location>
        <begin position="631"/>
        <end position="650"/>
    </location>
</feature>
<evidence type="ECO:0000256" key="3">
    <source>
        <dbReference type="ARBA" id="ARBA00022452"/>
    </source>
</evidence>
<organism evidence="14 15">
    <name type="scientific">Teredinibacter turnerae (strain ATCC 39867 / T7901)</name>
    <dbReference type="NCBI Taxonomy" id="377629"/>
    <lineage>
        <taxon>Bacteria</taxon>
        <taxon>Pseudomonadati</taxon>
        <taxon>Pseudomonadota</taxon>
        <taxon>Gammaproteobacteria</taxon>
        <taxon>Cellvibrionales</taxon>
        <taxon>Cellvibrionaceae</taxon>
        <taxon>Teredinibacter</taxon>
    </lineage>
</organism>
<dbReference type="Pfam" id="PF13620">
    <property type="entry name" value="CarboxypepD_reg"/>
    <property type="match status" value="1"/>
</dbReference>
<dbReference type="STRING" id="377629.TERTU_2050"/>
<evidence type="ECO:0000256" key="8">
    <source>
        <dbReference type="PROSITE-ProRule" id="PRU01360"/>
    </source>
</evidence>
<dbReference type="Pfam" id="PF07715">
    <property type="entry name" value="Plug"/>
    <property type="match status" value="1"/>
</dbReference>
<evidence type="ECO:0000256" key="5">
    <source>
        <dbReference type="ARBA" id="ARBA00023077"/>
    </source>
</evidence>
<evidence type="ECO:0000256" key="1">
    <source>
        <dbReference type="ARBA" id="ARBA00004571"/>
    </source>
</evidence>
<dbReference type="InterPro" id="IPR000531">
    <property type="entry name" value="Beta-barrel_TonB"/>
</dbReference>
<evidence type="ECO:0000313" key="14">
    <source>
        <dbReference type="EMBL" id="ACR14109.1"/>
    </source>
</evidence>
<comment type="subcellular location">
    <subcellularLocation>
        <location evidence="1 8">Cell outer membrane</location>
        <topology evidence="1 8">Multi-pass membrane protein</topology>
    </subcellularLocation>
</comment>
<reference evidence="14 15" key="1">
    <citation type="journal article" date="2009" name="PLoS ONE">
        <title>The complete genome of Teredinibacter turnerae T7901: an intracellular endosymbiont of marine wood-boring bivalves (shipworms).</title>
        <authorList>
            <person name="Yang J.C."/>
            <person name="Madupu R."/>
            <person name="Durkin A.S."/>
            <person name="Ekborg N.A."/>
            <person name="Pedamallu C.S."/>
            <person name="Hostetler J.B."/>
            <person name="Radune D."/>
            <person name="Toms B.S."/>
            <person name="Henrissat B."/>
            <person name="Coutinho P.M."/>
            <person name="Schwarz S."/>
            <person name="Field L."/>
            <person name="Trindade-Silva A.E."/>
            <person name="Soares C.A.G."/>
            <person name="Elshahawi S."/>
            <person name="Hanora A."/>
            <person name="Schmidt E.W."/>
            <person name="Haygood M.G."/>
            <person name="Posfai J."/>
            <person name="Benner J."/>
            <person name="Madinger C."/>
            <person name="Nove J."/>
            <person name="Anton B."/>
            <person name="Chaudhary K."/>
            <person name="Foster J."/>
            <person name="Holman A."/>
            <person name="Kumar S."/>
            <person name="Lessard P.A."/>
            <person name="Luyten Y.A."/>
            <person name="Slatko B."/>
            <person name="Wood N."/>
            <person name="Wu B."/>
            <person name="Teplitski M."/>
            <person name="Mougous J.D."/>
            <person name="Ward N."/>
            <person name="Eisen J.A."/>
            <person name="Badger J.H."/>
            <person name="Distel D.L."/>
        </authorList>
    </citation>
    <scope>NUCLEOTIDE SEQUENCE [LARGE SCALE GENOMIC DNA]</scope>
    <source>
        <strain evidence="15">ATCC 39867 / T7901</strain>
    </source>
</reference>
<dbReference type="KEGG" id="ttu:TERTU_2050"/>
<evidence type="ECO:0000313" key="15">
    <source>
        <dbReference type="Proteomes" id="UP000009080"/>
    </source>
</evidence>
<dbReference type="Gene3D" id="2.170.130.10">
    <property type="entry name" value="TonB-dependent receptor, plug domain"/>
    <property type="match status" value="1"/>
</dbReference>
<keyword evidence="7 8" id="KW-0998">Cell outer membrane</keyword>
<gene>
    <name evidence="14" type="ordered locus">TERTU_2050</name>
</gene>
<dbReference type="EMBL" id="CP001614">
    <property type="protein sequence ID" value="ACR14109.1"/>
    <property type="molecule type" value="Genomic_DNA"/>
</dbReference>
<dbReference type="InterPro" id="IPR039426">
    <property type="entry name" value="TonB-dep_rcpt-like"/>
</dbReference>
<dbReference type="GO" id="GO:0044718">
    <property type="term" value="P:siderophore transmembrane transport"/>
    <property type="evidence" value="ECO:0007669"/>
    <property type="project" value="TreeGrafter"/>
</dbReference>
<evidence type="ECO:0000256" key="7">
    <source>
        <dbReference type="ARBA" id="ARBA00023237"/>
    </source>
</evidence>
<dbReference type="RefSeq" id="WP_015820225.1">
    <property type="nucleotide sequence ID" value="NC_012997.1"/>
</dbReference>
<evidence type="ECO:0000256" key="11">
    <source>
        <dbReference type="SAM" id="SignalP"/>
    </source>
</evidence>
<evidence type="ECO:0000259" key="13">
    <source>
        <dbReference type="Pfam" id="PF07715"/>
    </source>
</evidence>
<proteinExistence type="inferred from homology"/>
<dbReference type="OrthoDB" id="9795928at2"/>
<dbReference type="SUPFAM" id="SSF49464">
    <property type="entry name" value="Carboxypeptidase regulatory domain-like"/>
    <property type="match status" value="1"/>
</dbReference>
<dbReference type="InterPro" id="IPR008969">
    <property type="entry name" value="CarboxyPept-like_regulatory"/>
</dbReference>
<dbReference type="InterPro" id="IPR012910">
    <property type="entry name" value="Plug_dom"/>
</dbReference>
<evidence type="ECO:0000256" key="9">
    <source>
        <dbReference type="RuleBase" id="RU003357"/>
    </source>
</evidence>
<feature type="chain" id="PRO_5002948612" evidence="11">
    <location>
        <begin position="20"/>
        <end position="803"/>
    </location>
</feature>
<feature type="domain" description="TonB-dependent receptor plug" evidence="13">
    <location>
        <begin position="110"/>
        <end position="214"/>
    </location>
</feature>
<dbReference type="PROSITE" id="PS52016">
    <property type="entry name" value="TONB_DEPENDENT_REC_3"/>
    <property type="match status" value="1"/>
</dbReference>
<name>C5BIR7_TERTT</name>
<dbReference type="InterPro" id="IPR036942">
    <property type="entry name" value="Beta-barrel_TonB_sf"/>
</dbReference>
<dbReference type="Proteomes" id="UP000009080">
    <property type="component" value="Chromosome"/>
</dbReference>
<keyword evidence="15" id="KW-1185">Reference proteome</keyword>
<dbReference type="InterPro" id="IPR037066">
    <property type="entry name" value="Plug_dom_sf"/>
</dbReference>
<dbReference type="PANTHER" id="PTHR30069:SF40">
    <property type="entry name" value="TONB-DEPENDENT RECEPTOR NMB0964-RELATED"/>
    <property type="match status" value="1"/>
</dbReference>
<protein>
    <submittedName>
        <fullName evidence="14">Outer membrane protein</fullName>
    </submittedName>
</protein>
<comment type="similarity">
    <text evidence="8 9">Belongs to the TonB-dependent receptor family.</text>
</comment>
<dbReference type="Pfam" id="PF00593">
    <property type="entry name" value="TonB_dep_Rec_b-barrel"/>
    <property type="match status" value="1"/>
</dbReference>
<keyword evidence="2 8" id="KW-0813">Transport</keyword>
<evidence type="ECO:0000256" key="10">
    <source>
        <dbReference type="SAM" id="MobiDB-lite"/>
    </source>
</evidence>
<feature type="domain" description="TonB-dependent receptor-like beta-barrel" evidence="12">
    <location>
        <begin position="344"/>
        <end position="772"/>
    </location>
</feature>
<dbReference type="eggNOG" id="COG1629">
    <property type="taxonomic scope" value="Bacteria"/>
</dbReference>
<dbReference type="PANTHER" id="PTHR30069">
    <property type="entry name" value="TONB-DEPENDENT OUTER MEMBRANE RECEPTOR"/>
    <property type="match status" value="1"/>
</dbReference>